<dbReference type="FunFam" id="3.30.70.270:FF:000001">
    <property type="entry name" value="Diguanylate cyclase domain protein"/>
    <property type="match status" value="1"/>
</dbReference>
<keyword evidence="2" id="KW-0472">Membrane</keyword>
<gene>
    <name evidence="4" type="ORF">A6E14_14145</name>
</gene>
<evidence type="ECO:0000259" key="3">
    <source>
        <dbReference type="PROSITE" id="PS50887"/>
    </source>
</evidence>
<dbReference type="InterPro" id="IPR029787">
    <property type="entry name" value="Nucleotide_cyclase"/>
</dbReference>
<reference evidence="5" key="1">
    <citation type="submission" date="2016-06" db="EMBL/GenBank/DDBJ databases">
        <authorList>
            <person name="Hehemann J.-H."/>
            <person name="Arevalo P."/>
            <person name="Datta M.S."/>
            <person name="Polz M.F."/>
        </authorList>
    </citation>
    <scope>NUCLEOTIDE SEQUENCE [LARGE SCALE GENOMIC DNA]</scope>
    <source>
        <strain evidence="5">9CSC122</strain>
    </source>
</reference>
<sequence>MNLKPRFLLLTATLFLVTAIGVSWSIRTLSEDIVQQWASKFMIKQALYDKSRTLQPIMRELALSRQLATSGFIREWAQDPENKVLKKTALEELENYRLNFRGQNFFVSFLSNGHYYHNNSTDEFRGHEFRYVLDADKESDNWFYSLIEQGRDIHINVNPDVELGVTKLWIDVLIRSGDEILGVAGTGLDLTEVLNDLTSDSEPGILNLFLDHSGAIQLHRNQDFIDFGSIGKHEGTQKTVDLIFEKEEDKQTVYRAMEQAEKLENEVVTGFVTLFGQRHLVGVVYLPEIDWYEISLIDLSYILPTENFVKIAIMFVAGLLVALILLNYFINRMVLNPMSKLEHAMNRVEKGKSPSADLSINASGDLASLIQHFMRMSEVILESKRDLEQKVQDRTAELERLTQIDPLTELYNRRGMTDRIEASLEKSASDNNQVGILWIDIDWFKSINDSYGHTVGDTVLVTIATILKNSIKPRDSAARWGGDEFLILIEHSDNNYLTELAERLRSSVASHPFDIEGVSTSVSIGCAASTNGQEMGSLLHNADKALYKAKEKGRNCFYM</sequence>
<dbReference type="SUPFAM" id="SSF55073">
    <property type="entry name" value="Nucleotide cyclase"/>
    <property type="match status" value="1"/>
</dbReference>
<dbReference type="InterPro" id="IPR043128">
    <property type="entry name" value="Rev_trsase/Diguanyl_cyclase"/>
</dbReference>
<dbReference type="Gene3D" id="6.10.340.10">
    <property type="match status" value="1"/>
</dbReference>
<evidence type="ECO:0000256" key="1">
    <source>
        <dbReference type="ARBA" id="ARBA00001946"/>
    </source>
</evidence>
<name>A0A1B9QW56_9VIBR</name>
<dbReference type="PANTHER" id="PTHR46663">
    <property type="entry name" value="DIGUANYLATE CYCLASE DGCT-RELATED"/>
    <property type="match status" value="1"/>
</dbReference>
<evidence type="ECO:0000313" key="5">
    <source>
        <dbReference type="Proteomes" id="UP000093173"/>
    </source>
</evidence>
<dbReference type="CDD" id="cd01949">
    <property type="entry name" value="GGDEF"/>
    <property type="match status" value="1"/>
</dbReference>
<organism evidence="4 5">
    <name type="scientific">Vibrio genomosp. F10</name>
    <dbReference type="NCBI Taxonomy" id="723171"/>
    <lineage>
        <taxon>Bacteria</taxon>
        <taxon>Pseudomonadati</taxon>
        <taxon>Pseudomonadota</taxon>
        <taxon>Gammaproteobacteria</taxon>
        <taxon>Vibrionales</taxon>
        <taxon>Vibrionaceae</taxon>
        <taxon>Vibrio</taxon>
    </lineage>
</organism>
<dbReference type="SMART" id="SM00267">
    <property type="entry name" value="GGDEF"/>
    <property type="match status" value="1"/>
</dbReference>
<evidence type="ECO:0000256" key="2">
    <source>
        <dbReference type="SAM" id="Phobius"/>
    </source>
</evidence>
<dbReference type="NCBIfam" id="TIGR00254">
    <property type="entry name" value="GGDEF"/>
    <property type="match status" value="1"/>
</dbReference>
<dbReference type="InterPro" id="IPR000160">
    <property type="entry name" value="GGDEF_dom"/>
</dbReference>
<dbReference type="Pfam" id="PF00990">
    <property type="entry name" value="GGDEF"/>
    <property type="match status" value="1"/>
</dbReference>
<dbReference type="Proteomes" id="UP000093173">
    <property type="component" value="Unassembled WGS sequence"/>
</dbReference>
<dbReference type="Gene3D" id="3.30.70.270">
    <property type="match status" value="1"/>
</dbReference>
<comment type="caution">
    <text evidence="4">The sequence shown here is derived from an EMBL/GenBank/DDBJ whole genome shotgun (WGS) entry which is preliminary data.</text>
</comment>
<dbReference type="GO" id="GO:0003824">
    <property type="term" value="F:catalytic activity"/>
    <property type="evidence" value="ECO:0007669"/>
    <property type="project" value="UniProtKB-ARBA"/>
</dbReference>
<dbReference type="InterPro" id="IPR052163">
    <property type="entry name" value="DGC-Regulatory_Protein"/>
</dbReference>
<dbReference type="AlphaFoldDB" id="A0A1B9QW56"/>
<dbReference type="PANTHER" id="PTHR46663:SF2">
    <property type="entry name" value="GGDEF DOMAIN-CONTAINING PROTEIN"/>
    <property type="match status" value="1"/>
</dbReference>
<proteinExistence type="predicted"/>
<feature type="domain" description="GGDEF" evidence="3">
    <location>
        <begin position="432"/>
        <end position="559"/>
    </location>
</feature>
<keyword evidence="2" id="KW-0812">Transmembrane</keyword>
<feature type="transmembrane region" description="Helical" evidence="2">
    <location>
        <begin position="308"/>
        <end position="330"/>
    </location>
</feature>
<protein>
    <recommendedName>
        <fullName evidence="3">GGDEF domain-containing protein</fullName>
    </recommendedName>
</protein>
<dbReference type="RefSeq" id="WP_065577217.1">
    <property type="nucleotide sequence ID" value="NZ_JBNGCH010000764.1"/>
</dbReference>
<keyword evidence="2" id="KW-1133">Transmembrane helix</keyword>
<dbReference type="PROSITE" id="PS50887">
    <property type="entry name" value="GGDEF"/>
    <property type="match status" value="1"/>
</dbReference>
<evidence type="ECO:0000313" key="4">
    <source>
        <dbReference type="EMBL" id="OCH73656.1"/>
    </source>
</evidence>
<keyword evidence="5" id="KW-1185">Reference proteome</keyword>
<comment type="cofactor">
    <cofactor evidence="1">
        <name>Mg(2+)</name>
        <dbReference type="ChEBI" id="CHEBI:18420"/>
    </cofactor>
</comment>
<dbReference type="EMBL" id="MAJZ01000764">
    <property type="protein sequence ID" value="OCH73656.1"/>
    <property type="molecule type" value="Genomic_DNA"/>
</dbReference>
<accession>A0A1B9QW56</accession>